<name>A0A3G8ZLF8_9ACTN</name>
<dbReference type="RefSeq" id="WP_124799003.1">
    <property type="nucleotide sequence ID" value="NZ_CP034170.1"/>
</dbReference>
<dbReference type="Proteomes" id="UP000268084">
    <property type="component" value="Chromosome"/>
</dbReference>
<organism evidence="2 3">
    <name type="scientific">Nakamurella antarctica</name>
    <dbReference type="NCBI Taxonomy" id="1902245"/>
    <lineage>
        <taxon>Bacteria</taxon>
        <taxon>Bacillati</taxon>
        <taxon>Actinomycetota</taxon>
        <taxon>Actinomycetes</taxon>
        <taxon>Nakamurellales</taxon>
        <taxon>Nakamurellaceae</taxon>
        <taxon>Nakamurella</taxon>
    </lineage>
</organism>
<feature type="region of interest" description="Disordered" evidence="1">
    <location>
        <begin position="122"/>
        <end position="141"/>
    </location>
</feature>
<reference evidence="2 3" key="1">
    <citation type="submission" date="2018-11" db="EMBL/GenBank/DDBJ databases">
        <authorList>
            <person name="Da X."/>
        </authorList>
    </citation>
    <scope>NUCLEOTIDE SEQUENCE [LARGE SCALE GENOMIC DNA]</scope>
    <source>
        <strain evidence="2 3">S14-144</strain>
    </source>
</reference>
<protein>
    <recommendedName>
        <fullName evidence="4">DUF4439 domain-containing protein</fullName>
    </recommendedName>
</protein>
<proteinExistence type="predicted"/>
<dbReference type="PROSITE" id="PS51318">
    <property type="entry name" value="TAT"/>
    <property type="match status" value="1"/>
</dbReference>
<evidence type="ECO:0008006" key="4">
    <source>
        <dbReference type="Google" id="ProtNLM"/>
    </source>
</evidence>
<dbReference type="EMBL" id="CP034170">
    <property type="protein sequence ID" value="AZI58093.1"/>
    <property type="molecule type" value="Genomic_DNA"/>
</dbReference>
<dbReference type="OrthoDB" id="5197450at2"/>
<evidence type="ECO:0000313" key="2">
    <source>
        <dbReference type="EMBL" id="AZI58093.1"/>
    </source>
</evidence>
<keyword evidence="3" id="KW-1185">Reference proteome</keyword>
<dbReference type="AlphaFoldDB" id="A0A3G8ZLF8"/>
<dbReference type="KEGG" id="nak:EH165_08015"/>
<sequence>MRASKSVRNAGYRSDAWNDDGVQSPANSSLGRRAFLSGLAGTAIMTVAACKNPLSSAPVTRTVTTAAPPPVDPLESLLATARLHLQRIEAGLIAVAADPAAVAKLTPVRSDRDAHVKALEAEVARTSSTPTSAAEPPAGPVSLGNSATIASADVLAMALGDADSAQLQFRDGVGTTSRYRGALFASISACLASHRLVLQPS</sequence>
<evidence type="ECO:0000256" key="1">
    <source>
        <dbReference type="SAM" id="MobiDB-lite"/>
    </source>
</evidence>
<gene>
    <name evidence="2" type="ORF">EH165_08015</name>
</gene>
<evidence type="ECO:0000313" key="3">
    <source>
        <dbReference type="Proteomes" id="UP000268084"/>
    </source>
</evidence>
<dbReference type="InterPro" id="IPR006311">
    <property type="entry name" value="TAT_signal"/>
</dbReference>
<reference evidence="2 3" key="2">
    <citation type="submission" date="2018-12" db="EMBL/GenBank/DDBJ databases">
        <title>Nakamurella antarcticus sp. nov., isolated from Antarctica South Shetland Islands soil.</title>
        <authorList>
            <person name="Peng F."/>
        </authorList>
    </citation>
    <scope>NUCLEOTIDE SEQUENCE [LARGE SCALE GENOMIC DNA]</scope>
    <source>
        <strain evidence="2 3">S14-144</strain>
    </source>
</reference>
<accession>A0A3G8ZLF8</accession>
<feature type="region of interest" description="Disordered" evidence="1">
    <location>
        <begin position="1"/>
        <end position="24"/>
    </location>
</feature>